<dbReference type="AlphaFoldDB" id="A0AAD5Y1C4"/>
<reference evidence="1" key="1">
    <citation type="submission" date="2020-05" db="EMBL/GenBank/DDBJ databases">
        <title>Phylogenomic resolution of chytrid fungi.</title>
        <authorList>
            <person name="Stajich J.E."/>
            <person name="Amses K."/>
            <person name="Simmons R."/>
            <person name="Seto K."/>
            <person name="Myers J."/>
            <person name="Bonds A."/>
            <person name="Quandt C.A."/>
            <person name="Barry K."/>
            <person name="Liu P."/>
            <person name="Grigoriev I."/>
            <person name="Longcore J.E."/>
            <person name="James T.Y."/>
        </authorList>
    </citation>
    <scope>NUCLEOTIDE SEQUENCE</scope>
    <source>
        <strain evidence="1">JEL0476</strain>
    </source>
</reference>
<comment type="caution">
    <text evidence="1">The sequence shown here is derived from an EMBL/GenBank/DDBJ whole genome shotgun (WGS) entry which is preliminary data.</text>
</comment>
<evidence type="ECO:0000313" key="2">
    <source>
        <dbReference type="Proteomes" id="UP001211065"/>
    </source>
</evidence>
<name>A0AAD5Y1C4_9FUNG</name>
<dbReference type="EMBL" id="JADGJW010000131">
    <property type="protein sequence ID" value="KAJ3223405.1"/>
    <property type="molecule type" value="Genomic_DNA"/>
</dbReference>
<sequence length="127" mass="14661">MFDNSEYEKNKKNRREENLFSNTLKNTIASFPTSNANSFETVSALYGKFNFDYAARYKVCNESANTNENTILNAFPNLKNLATNKIDYCAPEIMKTKFGKKYEIGKNRIEKHGTEQNAWLMRGYGMV</sequence>
<keyword evidence="2" id="KW-1185">Reference proteome</keyword>
<accession>A0AAD5Y1C4</accession>
<proteinExistence type="predicted"/>
<organism evidence="1 2">
    <name type="scientific">Clydaea vesicula</name>
    <dbReference type="NCBI Taxonomy" id="447962"/>
    <lineage>
        <taxon>Eukaryota</taxon>
        <taxon>Fungi</taxon>
        <taxon>Fungi incertae sedis</taxon>
        <taxon>Chytridiomycota</taxon>
        <taxon>Chytridiomycota incertae sedis</taxon>
        <taxon>Chytridiomycetes</taxon>
        <taxon>Lobulomycetales</taxon>
        <taxon>Lobulomycetaceae</taxon>
        <taxon>Clydaea</taxon>
    </lineage>
</organism>
<gene>
    <name evidence="1" type="ORF">HK099_001178</name>
</gene>
<dbReference type="Proteomes" id="UP001211065">
    <property type="component" value="Unassembled WGS sequence"/>
</dbReference>
<protein>
    <submittedName>
        <fullName evidence="1">Uncharacterized protein</fullName>
    </submittedName>
</protein>
<evidence type="ECO:0000313" key="1">
    <source>
        <dbReference type="EMBL" id="KAJ3223405.1"/>
    </source>
</evidence>